<keyword evidence="3" id="KW-1185">Reference proteome</keyword>
<dbReference type="InterPro" id="IPR027417">
    <property type="entry name" value="P-loop_NTPase"/>
</dbReference>
<evidence type="ECO:0000313" key="2">
    <source>
        <dbReference type="EMBL" id="QSZ66414.1"/>
    </source>
</evidence>
<protein>
    <submittedName>
        <fullName evidence="2">Uncharacterized protein</fullName>
    </submittedName>
</protein>
<accession>A0A8A3S472</accession>
<dbReference type="GeneID" id="76423161"/>
<dbReference type="Proteomes" id="UP001042704">
    <property type="component" value="Chromosome"/>
</dbReference>
<evidence type="ECO:0000256" key="1">
    <source>
        <dbReference type="SAM" id="MobiDB-lite"/>
    </source>
</evidence>
<reference evidence="2" key="1">
    <citation type="journal article" date="2001" name="Int. J. Syst. Evol. Microbiol.">
        <title>Methanofollis aquaemaris sp. nov., a methanogen isolated from an aquaculture fish pond.</title>
        <authorList>
            <person name="Lai M.C."/>
            <person name="Chen S.C."/>
        </authorList>
    </citation>
    <scope>NUCLEOTIDE SEQUENCE</scope>
    <source>
        <strain evidence="2">N2F9704</strain>
    </source>
</reference>
<gene>
    <name evidence="2" type="ORF">RJ40_02330</name>
</gene>
<proteinExistence type="predicted"/>
<feature type="region of interest" description="Disordered" evidence="1">
    <location>
        <begin position="305"/>
        <end position="331"/>
    </location>
</feature>
<evidence type="ECO:0000313" key="3">
    <source>
        <dbReference type="Proteomes" id="UP001042704"/>
    </source>
</evidence>
<reference evidence="2" key="2">
    <citation type="submission" date="2019-02" db="EMBL/GenBank/DDBJ databases">
        <authorList>
            <person name="Chen S.-C."/>
            <person name="Chien H.-H."/>
            <person name="Lai M.-C."/>
        </authorList>
    </citation>
    <scope>NUCLEOTIDE SEQUENCE</scope>
    <source>
        <strain evidence="2">N2F9704</strain>
    </source>
</reference>
<dbReference type="SUPFAM" id="SSF52540">
    <property type="entry name" value="P-loop containing nucleoside triphosphate hydrolases"/>
    <property type="match status" value="1"/>
</dbReference>
<name>A0A8A3S472_9EURY</name>
<organism evidence="2 3">
    <name type="scientific">Methanofollis aquaemaris</name>
    <dbReference type="NCBI Taxonomy" id="126734"/>
    <lineage>
        <taxon>Archaea</taxon>
        <taxon>Methanobacteriati</taxon>
        <taxon>Methanobacteriota</taxon>
        <taxon>Stenosarchaea group</taxon>
        <taxon>Methanomicrobia</taxon>
        <taxon>Methanomicrobiales</taxon>
        <taxon>Methanomicrobiaceae</taxon>
        <taxon>Methanofollis</taxon>
    </lineage>
</organism>
<dbReference type="AlphaFoldDB" id="A0A8A3S472"/>
<dbReference type="RefSeq" id="WP_265581753.1">
    <property type="nucleotide sequence ID" value="NZ_CP036172.1"/>
</dbReference>
<dbReference type="KEGG" id="maqe:RJ40_02330"/>
<dbReference type="EMBL" id="CP036172">
    <property type="protein sequence ID" value="QSZ66414.1"/>
    <property type="molecule type" value="Genomic_DNA"/>
</dbReference>
<sequence>MGICDPGLLTPAEEATAEQMEYWEKYFIKNVIQYPGRHLLEIGKPESGKTQFLYYCIDNFREYSPDEAILYFDIGKGDEILSILYYGAYLRHEPATIVTLPGCEIDIHGPAGLDLDFVTVARTADVWDYVIPGQITIASFDPFIEEPLVAVEQSALMYHALSHRAHRRQITAPATIIQDEFQNICPAPGYGYAGTGKEAMLQTRSINLIRQNAQKLRAMQLRLMVTIHDWTQLHPGVRSAFEWMVLRRGSRITSSTDRLSDFNGLWRKIQTPYGYLVLPDGTFSSKLKFPHYKEGNKLGYIAYDGVYEPPKPSKKKKSKKKKEEEEEGDEE</sequence>
<dbReference type="Gene3D" id="3.40.50.300">
    <property type="entry name" value="P-loop containing nucleotide triphosphate hydrolases"/>
    <property type="match status" value="1"/>
</dbReference>